<dbReference type="PRINTS" id="PR00033">
    <property type="entry name" value="HTHASNC"/>
</dbReference>
<reference evidence="6" key="3">
    <citation type="journal article" date="2019" name="BMC Res. Notes">
        <title>Complete genome sequence of the Sulfodiicoccus acidiphilus strain HS-1T, the first crenarchaeon that lacks polB3, isolated from an acidic hot spring in Ohwaku-dani, Hakone, Japan.</title>
        <authorList>
            <person name="Sakai H.D."/>
            <person name="Kurosawa N."/>
        </authorList>
    </citation>
    <scope>NUCLEOTIDE SEQUENCE</scope>
    <source>
        <strain evidence="6">HS-1</strain>
    </source>
</reference>
<dbReference type="Gene3D" id="1.10.10.10">
    <property type="entry name" value="Winged helix-like DNA-binding domain superfamily/Winged helix DNA-binding domain"/>
    <property type="match status" value="1"/>
</dbReference>
<dbReference type="KEGG" id="sacd:HS1genome_1302"/>
<dbReference type="SUPFAM" id="SSF54909">
    <property type="entry name" value="Dimeric alpha+beta barrel"/>
    <property type="match status" value="1"/>
</dbReference>
<dbReference type="GO" id="GO:0043200">
    <property type="term" value="P:response to amino acid"/>
    <property type="evidence" value="ECO:0007669"/>
    <property type="project" value="TreeGrafter"/>
</dbReference>
<dbReference type="InterPro" id="IPR000485">
    <property type="entry name" value="AsnC-type_HTH_dom"/>
</dbReference>
<keyword evidence="1" id="KW-0805">Transcription regulation</keyword>
<reference evidence="8" key="2">
    <citation type="submission" date="2018-04" db="EMBL/GenBank/DDBJ databases">
        <title>Complete genome sequence of Sulfodiicoccus acidiphilus strain HS-1.</title>
        <authorList>
            <person name="Sakai H.D."/>
            <person name="Kurosawa N."/>
        </authorList>
    </citation>
    <scope>NUCLEOTIDE SEQUENCE [LARGE SCALE GENOMIC DNA]</scope>
    <source>
        <strain evidence="8">HS-1</strain>
    </source>
</reference>
<dbReference type="EMBL" id="AP018553">
    <property type="protein sequence ID" value="BBD72913.1"/>
    <property type="molecule type" value="Genomic_DNA"/>
</dbReference>
<reference evidence="7" key="1">
    <citation type="journal article" date="2014" name="Int. J. Syst. Evol. Microbiol.">
        <title>Complete genome sequence of Corynebacterium casei LMG S-19264T (=DSM 44701T), isolated from a smear-ripened cheese.</title>
        <authorList>
            <consortium name="US DOE Joint Genome Institute (JGI-PGF)"/>
            <person name="Walter F."/>
            <person name="Albersmeier A."/>
            <person name="Kalinowski J."/>
            <person name="Ruckert C."/>
        </authorList>
    </citation>
    <scope>NUCLEOTIDE SEQUENCE</scope>
    <source>
        <strain evidence="7">JCM 31740</strain>
    </source>
</reference>
<evidence type="ECO:0000259" key="5">
    <source>
        <dbReference type="PROSITE" id="PS50956"/>
    </source>
</evidence>
<dbReference type="Pfam" id="PF13412">
    <property type="entry name" value="HTH_24"/>
    <property type="match status" value="1"/>
</dbReference>
<dbReference type="OrthoDB" id="6995at2157"/>
<dbReference type="AlphaFoldDB" id="A0A348B411"/>
<dbReference type="InterPro" id="IPR019888">
    <property type="entry name" value="Tscrpt_reg_AsnC-like"/>
</dbReference>
<gene>
    <name evidence="7" type="ORF">GCM10007116_02500</name>
    <name evidence="6" type="ORF">HS1genome_1302</name>
</gene>
<comment type="pathway">
    <text evidence="4">Amino-acid biosynthesis.</text>
</comment>
<dbReference type="InterPro" id="IPR036388">
    <property type="entry name" value="WH-like_DNA-bd_sf"/>
</dbReference>
<keyword evidence="2" id="KW-0238">DNA-binding</keyword>
<evidence type="ECO:0000256" key="3">
    <source>
        <dbReference type="ARBA" id="ARBA00023163"/>
    </source>
</evidence>
<dbReference type="Pfam" id="PF01037">
    <property type="entry name" value="AsnC_trans_reg"/>
    <property type="match status" value="1"/>
</dbReference>
<organism evidence="6 8">
    <name type="scientific">Sulfodiicoccus acidiphilus</name>
    <dbReference type="NCBI Taxonomy" id="1670455"/>
    <lineage>
        <taxon>Archaea</taxon>
        <taxon>Thermoproteota</taxon>
        <taxon>Thermoprotei</taxon>
        <taxon>Sulfolobales</taxon>
        <taxon>Sulfolobaceae</taxon>
        <taxon>Sulfodiicoccus</taxon>
    </lineage>
</organism>
<reference evidence="7" key="4">
    <citation type="submission" date="2020-09" db="EMBL/GenBank/DDBJ databases">
        <authorList>
            <person name="Sun Q."/>
            <person name="Ohkuma M."/>
        </authorList>
    </citation>
    <scope>NUCLEOTIDE SEQUENCE</scope>
    <source>
        <strain evidence="7">JCM 31740</strain>
    </source>
</reference>
<dbReference type="InterPro" id="IPR011008">
    <property type="entry name" value="Dimeric_a/b-barrel"/>
</dbReference>
<dbReference type="SUPFAM" id="SSF46785">
    <property type="entry name" value="Winged helix' DNA-binding domain"/>
    <property type="match status" value="1"/>
</dbReference>
<dbReference type="InterPro" id="IPR011991">
    <property type="entry name" value="ArsR-like_HTH"/>
</dbReference>
<dbReference type="PANTHER" id="PTHR30154:SF34">
    <property type="entry name" value="TRANSCRIPTIONAL REGULATOR AZLB"/>
    <property type="match status" value="1"/>
</dbReference>
<evidence type="ECO:0000256" key="2">
    <source>
        <dbReference type="ARBA" id="ARBA00023125"/>
    </source>
</evidence>
<feature type="domain" description="HTH asnC-type" evidence="5">
    <location>
        <begin position="3"/>
        <end position="64"/>
    </location>
</feature>
<name>A0A348B411_9CREN</name>
<keyword evidence="8" id="KW-1185">Reference proteome</keyword>
<dbReference type="CDD" id="cd00090">
    <property type="entry name" value="HTH_ARSR"/>
    <property type="match status" value="1"/>
</dbReference>
<dbReference type="GO" id="GO:0043565">
    <property type="term" value="F:sequence-specific DNA binding"/>
    <property type="evidence" value="ECO:0007669"/>
    <property type="project" value="InterPro"/>
</dbReference>
<sequence length="151" mass="17555">MELDELDLRILKAVQEDAKYPLDRLAQALRTPKSTISYRLRRLERIGVIRGYHASINPASLDLDYIVVTLVRTKYGKNYHNELGSRIAQIPGVWGVYFVLGDIDFIVMARYKNREEFMDKYLERIMSMPEIERSSTQVVVNVIKESPHLVL</sequence>
<keyword evidence="3" id="KW-0804">Transcription</keyword>
<dbReference type="Gene3D" id="3.30.70.920">
    <property type="match status" value="1"/>
</dbReference>
<evidence type="ECO:0000256" key="4">
    <source>
        <dbReference type="ARBA" id="ARBA00029440"/>
    </source>
</evidence>
<dbReference type="GeneID" id="38666819"/>
<proteinExistence type="predicted"/>
<dbReference type="InterPro" id="IPR036390">
    <property type="entry name" value="WH_DNA-bd_sf"/>
</dbReference>
<dbReference type="RefSeq" id="WP_126450115.1">
    <property type="nucleotide sequence ID" value="NZ_AP018553.1"/>
</dbReference>
<protein>
    <submittedName>
        <fullName evidence="6">ArsR family transcriptional regulator</fullName>
    </submittedName>
</protein>
<dbReference type="EMBL" id="BMQS01000002">
    <property type="protein sequence ID" value="GGT88054.1"/>
    <property type="molecule type" value="Genomic_DNA"/>
</dbReference>
<dbReference type="PANTHER" id="PTHR30154">
    <property type="entry name" value="LEUCINE-RESPONSIVE REGULATORY PROTEIN"/>
    <property type="match status" value="1"/>
</dbReference>
<dbReference type="PROSITE" id="PS50956">
    <property type="entry name" value="HTH_ASNC_2"/>
    <property type="match status" value="1"/>
</dbReference>
<dbReference type="Proteomes" id="UP000616143">
    <property type="component" value="Unassembled WGS sequence"/>
</dbReference>
<accession>A0A348B411</accession>
<evidence type="ECO:0000313" key="7">
    <source>
        <dbReference type="EMBL" id="GGT88054.1"/>
    </source>
</evidence>
<dbReference type="GO" id="GO:0005829">
    <property type="term" value="C:cytosol"/>
    <property type="evidence" value="ECO:0007669"/>
    <property type="project" value="TreeGrafter"/>
</dbReference>
<dbReference type="Proteomes" id="UP000276741">
    <property type="component" value="Chromosome"/>
</dbReference>
<evidence type="ECO:0000256" key="1">
    <source>
        <dbReference type="ARBA" id="ARBA00023015"/>
    </source>
</evidence>
<dbReference type="InterPro" id="IPR019887">
    <property type="entry name" value="Tscrpt_reg_AsnC/Lrp_C"/>
</dbReference>
<dbReference type="SMART" id="SM00344">
    <property type="entry name" value="HTH_ASNC"/>
    <property type="match status" value="1"/>
</dbReference>
<evidence type="ECO:0000313" key="6">
    <source>
        <dbReference type="EMBL" id="BBD72913.1"/>
    </source>
</evidence>
<evidence type="ECO:0000313" key="8">
    <source>
        <dbReference type="Proteomes" id="UP000276741"/>
    </source>
</evidence>